<dbReference type="PANTHER" id="PTHR43126:SF1">
    <property type="entry name" value="D-ALANYL-D-ALANINE DIPEPTIDASE"/>
    <property type="match status" value="1"/>
</dbReference>
<evidence type="ECO:0000313" key="11">
    <source>
        <dbReference type="EMBL" id="CAA6815351.1"/>
    </source>
</evidence>
<protein>
    <recommendedName>
        <fullName evidence="9 10">D-alanyl-D-alanine dipeptidase</fullName>
        <shortName evidence="9 10">D-Ala-D-Ala dipeptidase</shortName>
        <ecNumber evidence="9 10">3.4.13.22</ecNumber>
    </recommendedName>
</protein>
<dbReference type="GO" id="GO:0006508">
    <property type="term" value="P:proteolysis"/>
    <property type="evidence" value="ECO:0007669"/>
    <property type="project" value="UniProtKB-KW"/>
</dbReference>
<evidence type="ECO:0000256" key="10">
    <source>
        <dbReference type="PIRNR" id="PIRNR026671"/>
    </source>
</evidence>
<dbReference type="GO" id="GO:0071555">
    <property type="term" value="P:cell wall organization"/>
    <property type="evidence" value="ECO:0007669"/>
    <property type="project" value="UniProtKB-KW"/>
</dbReference>
<keyword evidence="8 10" id="KW-0961">Cell wall biogenesis/degradation</keyword>
<comment type="catalytic activity">
    <reaction evidence="1 9 10">
        <text>D-alanyl-D-alanine + H2O = 2 D-alanine</text>
        <dbReference type="Rhea" id="RHEA:20661"/>
        <dbReference type="ChEBI" id="CHEBI:15377"/>
        <dbReference type="ChEBI" id="CHEBI:57416"/>
        <dbReference type="ChEBI" id="CHEBI:57822"/>
        <dbReference type="EC" id="3.4.13.22"/>
    </reaction>
</comment>
<dbReference type="InterPro" id="IPR009045">
    <property type="entry name" value="Zn_M74/Hedgehog-like"/>
</dbReference>
<dbReference type="InterPro" id="IPR000755">
    <property type="entry name" value="A_A_dipeptidase"/>
</dbReference>
<dbReference type="GO" id="GO:0160237">
    <property type="term" value="F:D-Ala-D-Ala dipeptidase activity"/>
    <property type="evidence" value="ECO:0007669"/>
    <property type="project" value="UniProtKB-EC"/>
</dbReference>
<evidence type="ECO:0000256" key="6">
    <source>
        <dbReference type="ARBA" id="ARBA00022997"/>
    </source>
</evidence>
<keyword evidence="7 9" id="KW-0482">Metalloprotease</keyword>
<dbReference type="EC" id="3.4.13.22" evidence="9 10"/>
<dbReference type="PANTHER" id="PTHR43126">
    <property type="entry name" value="D-ALANYL-D-ALANINE DIPEPTIDASE"/>
    <property type="match status" value="1"/>
</dbReference>
<evidence type="ECO:0000256" key="8">
    <source>
        <dbReference type="ARBA" id="ARBA00023316"/>
    </source>
</evidence>
<dbReference type="SUPFAM" id="SSF55166">
    <property type="entry name" value="Hedgehog/DD-peptidase"/>
    <property type="match status" value="1"/>
</dbReference>
<feature type="active site" description="Proton donor/acceptor" evidence="9">
    <location>
        <position position="203"/>
    </location>
</feature>
<keyword evidence="6 9" id="KW-0224">Dipeptidase</keyword>
<dbReference type="PIRSF" id="PIRSF026671">
    <property type="entry name" value="AA_dipeptidase"/>
    <property type="match status" value="1"/>
</dbReference>
<dbReference type="Gene3D" id="3.30.1380.10">
    <property type="match status" value="1"/>
</dbReference>
<dbReference type="HAMAP" id="MF_01924">
    <property type="entry name" value="A_A_dipeptidase"/>
    <property type="match status" value="1"/>
</dbReference>
<comment type="cofactor">
    <cofactor evidence="9">
        <name>Zn(2+)</name>
        <dbReference type="ChEBI" id="CHEBI:29105"/>
    </cofactor>
    <text evidence="9">Binds 1 zinc ion per subunit.</text>
</comment>
<keyword evidence="5 9" id="KW-0862">Zinc</keyword>
<keyword evidence="3 9" id="KW-0479">Metal-binding</keyword>
<evidence type="ECO:0000256" key="7">
    <source>
        <dbReference type="ARBA" id="ARBA00023049"/>
    </source>
</evidence>
<evidence type="ECO:0000256" key="1">
    <source>
        <dbReference type="ARBA" id="ARBA00001362"/>
    </source>
</evidence>
<dbReference type="GO" id="GO:0008270">
    <property type="term" value="F:zinc ion binding"/>
    <property type="evidence" value="ECO:0007669"/>
    <property type="project" value="UniProtKB-UniRule"/>
</dbReference>
<feature type="binding site" evidence="9">
    <location>
        <position position="145"/>
    </location>
    <ligand>
        <name>Zn(2+)</name>
        <dbReference type="ChEBI" id="CHEBI:29105"/>
        <note>catalytic</note>
    </ligand>
</feature>
<sequence length="224" mass="26126">MLKNKLFFLLPLSLFIILLEAKIPKGFVYVDKQIPNILLEIKYFSEDNFVGEVISGYLAPKAILSNEAVVMLSKVQKELNAFGLGLKIFDAYRPQKAVDHFVRWGHELSNTKMKAIYYPNVQKKDLFREGYIAKKSGHSRGSTVDLSIIDLETQKALDMGSTFDFFGERSWLKYQQITAKQRANRMLLNALMLKHGFKAYAEEWWHFTLKNEPYKHHYFDFDVQ</sequence>
<dbReference type="GO" id="GO:0008237">
    <property type="term" value="F:metallopeptidase activity"/>
    <property type="evidence" value="ECO:0007669"/>
    <property type="project" value="UniProtKB-KW"/>
</dbReference>
<evidence type="ECO:0000256" key="4">
    <source>
        <dbReference type="ARBA" id="ARBA00022801"/>
    </source>
</evidence>
<evidence type="ECO:0000256" key="9">
    <source>
        <dbReference type="HAMAP-Rule" id="MF_01924"/>
    </source>
</evidence>
<accession>A0A6S6T3L3</accession>
<evidence type="ECO:0000256" key="2">
    <source>
        <dbReference type="ARBA" id="ARBA00022670"/>
    </source>
</evidence>
<dbReference type="CDD" id="cd14817">
    <property type="entry name" value="D-Ala-D-Ala_dipeptidase_VanX"/>
    <property type="match status" value="1"/>
</dbReference>
<dbReference type="EMBL" id="CACVAX010000043">
    <property type="protein sequence ID" value="CAA6815351.1"/>
    <property type="molecule type" value="Genomic_DNA"/>
</dbReference>
<keyword evidence="2 9" id="KW-0645">Protease</keyword>
<feature type="binding site" evidence="9">
    <location>
        <position position="138"/>
    </location>
    <ligand>
        <name>Zn(2+)</name>
        <dbReference type="ChEBI" id="CHEBI:29105"/>
        <note>catalytic</note>
    </ligand>
</feature>
<gene>
    <name evidence="11" type="ORF">HELGO_WM6821</name>
</gene>
<name>A0A6S6T3L3_9BACT</name>
<feature type="binding site" evidence="9">
    <location>
        <position position="206"/>
    </location>
    <ligand>
        <name>Zn(2+)</name>
        <dbReference type="ChEBI" id="CHEBI:29105"/>
        <note>catalytic</note>
    </ligand>
</feature>
<evidence type="ECO:0000256" key="5">
    <source>
        <dbReference type="ARBA" id="ARBA00022833"/>
    </source>
</evidence>
<proteinExistence type="inferred from homology"/>
<organism evidence="11">
    <name type="scientific">uncultured Sulfurovum sp</name>
    <dbReference type="NCBI Taxonomy" id="269237"/>
    <lineage>
        <taxon>Bacteria</taxon>
        <taxon>Pseudomonadati</taxon>
        <taxon>Campylobacterota</taxon>
        <taxon>Epsilonproteobacteria</taxon>
        <taxon>Campylobacterales</taxon>
        <taxon>Sulfurovaceae</taxon>
        <taxon>Sulfurovum</taxon>
        <taxon>environmental samples</taxon>
    </lineage>
</organism>
<evidence type="ECO:0000256" key="3">
    <source>
        <dbReference type="ARBA" id="ARBA00022723"/>
    </source>
</evidence>
<comment type="similarity">
    <text evidence="9 10">Belongs to the peptidase M15D family.</text>
</comment>
<feature type="site" description="Transition state stabilizer" evidence="9">
    <location>
        <position position="93"/>
    </location>
</feature>
<reference evidence="11" key="1">
    <citation type="submission" date="2020-01" db="EMBL/GenBank/DDBJ databases">
        <authorList>
            <person name="Meier V. D."/>
            <person name="Meier V D."/>
        </authorList>
    </citation>
    <scope>NUCLEOTIDE SEQUENCE</scope>
    <source>
        <strain evidence="11">HLG_WM_MAG_04</strain>
    </source>
</reference>
<dbReference type="Pfam" id="PF01427">
    <property type="entry name" value="Peptidase_M15"/>
    <property type="match status" value="1"/>
</dbReference>
<keyword evidence="4 9" id="KW-0378">Hydrolase</keyword>
<dbReference type="AlphaFoldDB" id="A0A6S6T3L3"/>
<comment type="function">
    <text evidence="9 10">Catalyzes hydrolysis of the D-alanyl-D-alanine dipeptide.</text>
</comment>